<evidence type="ECO:0000313" key="1">
    <source>
        <dbReference type="EMBL" id="GBM03190.1"/>
    </source>
</evidence>
<protein>
    <submittedName>
        <fullName evidence="1">Uncharacterized protein</fullName>
    </submittedName>
</protein>
<comment type="caution">
    <text evidence="1">The sequence shown here is derived from an EMBL/GenBank/DDBJ whole genome shotgun (WGS) entry which is preliminary data.</text>
</comment>
<dbReference type="AlphaFoldDB" id="A0A4Y2CFV9"/>
<dbReference type="Proteomes" id="UP000499080">
    <property type="component" value="Unassembled WGS sequence"/>
</dbReference>
<dbReference type="EMBL" id="BGPR01000188">
    <property type="protein sequence ID" value="GBM03190.1"/>
    <property type="molecule type" value="Genomic_DNA"/>
</dbReference>
<sequence length="43" mass="4736">MGEIEREKTLVGFQLTGASENPVLAKFQDRKCSYSPSSIMSLS</sequence>
<evidence type="ECO:0000313" key="2">
    <source>
        <dbReference type="Proteomes" id="UP000499080"/>
    </source>
</evidence>
<gene>
    <name evidence="1" type="ORF">AVEN_70607_1</name>
</gene>
<keyword evidence="2" id="KW-1185">Reference proteome</keyword>
<feature type="non-terminal residue" evidence="1">
    <location>
        <position position="43"/>
    </location>
</feature>
<reference evidence="1 2" key="1">
    <citation type="journal article" date="2019" name="Sci. Rep.">
        <title>Orb-weaving spider Araneus ventricosus genome elucidates the spidroin gene catalogue.</title>
        <authorList>
            <person name="Kono N."/>
            <person name="Nakamura H."/>
            <person name="Ohtoshi R."/>
            <person name="Moran D.A.P."/>
            <person name="Shinohara A."/>
            <person name="Yoshida Y."/>
            <person name="Fujiwara M."/>
            <person name="Mori M."/>
            <person name="Tomita M."/>
            <person name="Arakawa K."/>
        </authorList>
    </citation>
    <scope>NUCLEOTIDE SEQUENCE [LARGE SCALE GENOMIC DNA]</scope>
</reference>
<organism evidence="1 2">
    <name type="scientific">Araneus ventricosus</name>
    <name type="common">Orbweaver spider</name>
    <name type="synonym">Epeira ventricosa</name>
    <dbReference type="NCBI Taxonomy" id="182803"/>
    <lineage>
        <taxon>Eukaryota</taxon>
        <taxon>Metazoa</taxon>
        <taxon>Ecdysozoa</taxon>
        <taxon>Arthropoda</taxon>
        <taxon>Chelicerata</taxon>
        <taxon>Arachnida</taxon>
        <taxon>Araneae</taxon>
        <taxon>Araneomorphae</taxon>
        <taxon>Entelegynae</taxon>
        <taxon>Araneoidea</taxon>
        <taxon>Araneidae</taxon>
        <taxon>Araneus</taxon>
    </lineage>
</organism>
<name>A0A4Y2CFV9_ARAVE</name>
<proteinExistence type="predicted"/>
<accession>A0A4Y2CFV9</accession>